<dbReference type="InterPro" id="IPR027417">
    <property type="entry name" value="P-loop_NTPase"/>
</dbReference>
<dbReference type="Pfam" id="PF05004">
    <property type="entry name" value="IFRD"/>
    <property type="match status" value="1"/>
</dbReference>
<protein>
    <submittedName>
        <fullName evidence="2">OLC1v1024873C2</fullName>
    </submittedName>
</protein>
<feature type="domain" description="Interferon-related developmental regulator N-terminal" evidence="1">
    <location>
        <begin position="22"/>
        <end position="72"/>
    </location>
</feature>
<keyword evidence="3" id="KW-1185">Reference proteome</keyword>
<dbReference type="Gene3D" id="3.40.50.300">
    <property type="entry name" value="P-loop containing nucleotide triphosphate hydrolases"/>
    <property type="match status" value="1"/>
</dbReference>
<dbReference type="AlphaFoldDB" id="A0AAV1C6F5"/>
<dbReference type="InterPro" id="IPR007701">
    <property type="entry name" value="Interferon-rel_develop_reg_N"/>
</dbReference>
<name>A0AAV1C6F5_OLDCO</name>
<proteinExistence type="predicted"/>
<organism evidence="2 3">
    <name type="scientific">Oldenlandia corymbosa var. corymbosa</name>
    <dbReference type="NCBI Taxonomy" id="529605"/>
    <lineage>
        <taxon>Eukaryota</taxon>
        <taxon>Viridiplantae</taxon>
        <taxon>Streptophyta</taxon>
        <taxon>Embryophyta</taxon>
        <taxon>Tracheophyta</taxon>
        <taxon>Spermatophyta</taxon>
        <taxon>Magnoliopsida</taxon>
        <taxon>eudicotyledons</taxon>
        <taxon>Gunneridae</taxon>
        <taxon>Pentapetalae</taxon>
        <taxon>asterids</taxon>
        <taxon>lamiids</taxon>
        <taxon>Gentianales</taxon>
        <taxon>Rubiaceae</taxon>
        <taxon>Rubioideae</taxon>
        <taxon>Spermacoceae</taxon>
        <taxon>Hedyotis-Oldenlandia complex</taxon>
        <taxon>Oldenlandia</taxon>
    </lineage>
</organism>
<evidence type="ECO:0000313" key="2">
    <source>
        <dbReference type="EMBL" id="CAI9090163.1"/>
    </source>
</evidence>
<sequence length="111" mass="12348">MTQTVLARHPLFAQITLGYQVVKKFSTLLDQYLDALFEKRGSTREKPLASLIEAFNNNLLNEFVKNEQQRLVFARLLLSKPALALLDAGTSALDETNEANSYGHIEAAGPK</sequence>
<accession>A0AAV1C6F5</accession>
<reference evidence="2" key="1">
    <citation type="submission" date="2023-03" db="EMBL/GenBank/DDBJ databases">
        <authorList>
            <person name="Julca I."/>
        </authorList>
    </citation>
    <scope>NUCLEOTIDE SEQUENCE</scope>
</reference>
<evidence type="ECO:0000259" key="1">
    <source>
        <dbReference type="Pfam" id="PF05004"/>
    </source>
</evidence>
<dbReference type="EMBL" id="OX459118">
    <property type="protein sequence ID" value="CAI9090163.1"/>
    <property type="molecule type" value="Genomic_DNA"/>
</dbReference>
<evidence type="ECO:0000313" key="3">
    <source>
        <dbReference type="Proteomes" id="UP001161247"/>
    </source>
</evidence>
<dbReference type="Proteomes" id="UP001161247">
    <property type="component" value="Chromosome 1"/>
</dbReference>
<gene>
    <name evidence="2" type="ORF">OLC1_LOCUS2387</name>
</gene>
<dbReference type="SUPFAM" id="SSF52540">
    <property type="entry name" value="P-loop containing nucleoside triphosphate hydrolases"/>
    <property type="match status" value="1"/>
</dbReference>